<organism evidence="7 8">
    <name type="scientific">Owenia fusiformis</name>
    <name type="common">Polychaete worm</name>
    <dbReference type="NCBI Taxonomy" id="6347"/>
    <lineage>
        <taxon>Eukaryota</taxon>
        <taxon>Metazoa</taxon>
        <taxon>Spiralia</taxon>
        <taxon>Lophotrochozoa</taxon>
        <taxon>Annelida</taxon>
        <taxon>Polychaeta</taxon>
        <taxon>Sedentaria</taxon>
        <taxon>Canalipalpata</taxon>
        <taxon>Sabellida</taxon>
        <taxon>Oweniida</taxon>
        <taxon>Oweniidae</taxon>
        <taxon>Owenia</taxon>
    </lineage>
</organism>
<dbReference type="Gene3D" id="3.30.160.60">
    <property type="entry name" value="Classic Zinc Finger"/>
    <property type="match status" value="1"/>
</dbReference>
<dbReference type="InterPro" id="IPR036236">
    <property type="entry name" value="Znf_C2H2_sf"/>
</dbReference>
<evidence type="ECO:0000256" key="3">
    <source>
        <dbReference type="ARBA" id="ARBA00022833"/>
    </source>
</evidence>
<dbReference type="SUPFAM" id="SSF57667">
    <property type="entry name" value="beta-beta-alpha zinc fingers"/>
    <property type="match status" value="1"/>
</dbReference>
<dbReference type="InterPro" id="IPR003604">
    <property type="entry name" value="Matrin/U1-like-C_Znf_C2H2"/>
</dbReference>
<feature type="compositionally biased region" description="Basic residues" evidence="6">
    <location>
        <begin position="567"/>
        <end position="578"/>
    </location>
</feature>
<dbReference type="PRINTS" id="PR00625">
    <property type="entry name" value="JDOMAIN"/>
</dbReference>
<sequence>MKCHYEVLGVQRNATDDDLKKSYRKLALKWHPDKNLANLQEATEVFRVIQQAYDVLSDPQERAWYDKHREAILNGGMGHGEDYQDKKVDVYQYFNTACYQGYGDDDSGFYAVYREVFAQIAEEDYAFMGDDRNSISELPGFGDNLSSYEEVVGPFYGYWESYCTAKSYVWKEKYDTREAPDRWSRRASEAENKKLRDAAKKERNEEVRALVAFVRKRDKRVQAHRKRLEARAEEVKKLAEEKRQRDKRERLENMKSFKQADWSATSENDLEKLEAQLVDTHGDETPEYDSEEEEEEEVLDDLFCVACNKAFKSDKAFANHERSKKHKENIAFLKAHMAEEENQLGANEDDDIDDALGDDLDATDNVDFAIGSSEDETTVQQTPSKSKKSKKQKKKQKQMAKFAQQKEESDEEVVNGIESVSLEESHSEVKPTTKDSNDADNDRVTPDVTQAVINGDLNENLEESKGTEVESPEINTEASETTDTTQKNTKDEDIASKEDNTNDKTDIPKSKNKKQSQNQEMKGVPANCNTCKRTFPSKSKLFQHLKQTGHALRLDNEPAPVAEAPKTKKGKKKGKKGKYTNDDDF</sequence>
<dbReference type="Pfam" id="PF21884">
    <property type="entry name" value="ZUO1-like_ZHD"/>
    <property type="match status" value="1"/>
</dbReference>
<dbReference type="InterPro" id="IPR018253">
    <property type="entry name" value="DnaJ_domain_CS"/>
</dbReference>
<evidence type="ECO:0000256" key="5">
    <source>
        <dbReference type="SAM" id="Coils"/>
    </source>
</evidence>
<protein>
    <recommendedName>
        <fullName evidence="4">DnaJ homolog subfamily C member 21</fullName>
    </recommendedName>
</protein>
<evidence type="ECO:0000256" key="1">
    <source>
        <dbReference type="ARBA" id="ARBA00022723"/>
    </source>
</evidence>
<name>A0A8J1U942_OWEFU</name>
<keyword evidence="8" id="KW-1185">Reference proteome</keyword>
<keyword evidence="2" id="KW-0863">Zinc-finger</keyword>
<feature type="compositionally biased region" description="Basic residues" evidence="6">
    <location>
        <begin position="385"/>
        <end position="398"/>
    </location>
</feature>
<dbReference type="OrthoDB" id="552049at2759"/>
<dbReference type="InterPro" id="IPR013087">
    <property type="entry name" value="Znf_C2H2_type"/>
</dbReference>
<dbReference type="InterPro" id="IPR001623">
    <property type="entry name" value="DnaJ_domain"/>
</dbReference>
<dbReference type="SUPFAM" id="SSF46565">
    <property type="entry name" value="Chaperone J-domain"/>
    <property type="match status" value="1"/>
</dbReference>
<evidence type="ECO:0000256" key="4">
    <source>
        <dbReference type="ARBA" id="ARBA00074367"/>
    </source>
</evidence>
<keyword evidence="1" id="KW-0479">Metal-binding</keyword>
<keyword evidence="3" id="KW-0862">Zinc</keyword>
<dbReference type="GO" id="GO:0003676">
    <property type="term" value="F:nucleic acid binding"/>
    <property type="evidence" value="ECO:0007669"/>
    <property type="project" value="InterPro"/>
</dbReference>
<dbReference type="GO" id="GO:0008270">
    <property type="term" value="F:zinc ion binding"/>
    <property type="evidence" value="ECO:0007669"/>
    <property type="project" value="UniProtKB-KW"/>
</dbReference>
<dbReference type="InterPro" id="IPR036869">
    <property type="entry name" value="J_dom_sf"/>
</dbReference>
<feature type="compositionally biased region" description="Basic and acidic residues" evidence="6">
    <location>
        <begin position="488"/>
        <end position="509"/>
    </location>
</feature>
<dbReference type="InterPro" id="IPR054076">
    <property type="entry name" value="ZUO1-like_ZHD"/>
</dbReference>
<feature type="coiled-coil region" evidence="5">
    <location>
        <begin position="185"/>
        <end position="249"/>
    </location>
</feature>
<dbReference type="Pfam" id="PF12171">
    <property type="entry name" value="zf-C2H2_jaz"/>
    <property type="match status" value="1"/>
</dbReference>
<dbReference type="GO" id="GO:0005737">
    <property type="term" value="C:cytoplasm"/>
    <property type="evidence" value="ECO:0007669"/>
    <property type="project" value="TreeGrafter"/>
</dbReference>
<reference evidence="7" key="1">
    <citation type="submission" date="2022-03" db="EMBL/GenBank/DDBJ databases">
        <authorList>
            <person name="Martin C."/>
        </authorList>
    </citation>
    <scope>NUCLEOTIDE SEQUENCE</scope>
</reference>
<gene>
    <name evidence="7" type="ORF">OFUS_LOCUS1230</name>
</gene>
<dbReference type="PANTHER" id="PTHR44029">
    <property type="entry name" value="DNAJ HOMOLOG SUBFAMILY C MEMBER 21"/>
    <property type="match status" value="1"/>
</dbReference>
<dbReference type="PROSITE" id="PS00028">
    <property type="entry name" value="ZINC_FINGER_C2H2_1"/>
    <property type="match status" value="2"/>
</dbReference>
<feature type="region of interest" description="Disordered" evidence="6">
    <location>
        <begin position="348"/>
        <end position="585"/>
    </location>
</feature>
<dbReference type="SMART" id="SM00451">
    <property type="entry name" value="ZnF_U1"/>
    <property type="match status" value="1"/>
</dbReference>
<dbReference type="EMBL" id="CAIIXF020000001">
    <property type="protein sequence ID" value="CAH1773659.1"/>
    <property type="molecule type" value="Genomic_DNA"/>
</dbReference>
<dbReference type="InterPro" id="IPR022755">
    <property type="entry name" value="Znf_C2H2_jaz"/>
</dbReference>
<evidence type="ECO:0000313" key="7">
    <source>
        <dbReference type="EMBL" id="CAH1773659.1"/>
    </source>
</evidence>
<evidence type="ECO:0000256" key="6">
    <source>
        <dbReference type="SAM" id="MobiDB-lite"/>
    </source>
</evidence>
<evidence type="ECO:0000313" key="8">
    <source>
        <dbReference type="Proteomes" id="UP000749559"/>
    </source>
</evidence>
<dbReference type="Gene3D" id="1.10.287.110">
    <property type="entry name" value="DnaJ domain"/>
    <property type="match status" value="1"/>
</dbReference>
<comment type="caution">
    <text evidence="7">The sequence shown here is derived from an EMBL/GenBank/DDBJ whole genome shotgun (WGS) entry which is preliminary data.</text>
</comment>
<dbReference type="AlphaFoldDB" id="A0A8J1U942"/>
<dbReference type="PROSITE" id="PS50076">
    <property type="entry name" value="DNAJ_2"/>
    <property type="match status" value="1"/>
</dbReference>
<dbReference type="FunFam" id="1.10.287.110:FF:000046">
    <property type="entry name" value="dnaJ homolog subfamily C member 21"/>
    <property type="match status" value="1"/>
</dbReference>
<dbReference type="PANTHER" id="PTHR44029:SF1">
    <property type="entry name" value="DNAJ HOMOLOG SUBFAMILY C MEMBER 21"/>
    <property type="match status" value="1"/>
</dbReference>
<feature type="compositionally biased region" description="Basic and acidic residues" evidence="6">
    <location>
        <begin position="423"/>
        <end position="445"/>
    </location>
</feature>
<proteinExistence type="predicted"/>
<dbReference type="SMART" id="SM00271">
    <property type="entry name" value="DnaJ"/>
    <property type="match status" value="1"/>
</dbReference>
<evidence type="ECO:0000256" key="2">
    <source>
        <dbReference type="ARBA" id="ARBA00022771"/>
    </source>
</evidence>
<dbReference type="PROSITE" id="PS00636">
    <property type="entry name" value="DNAJ_1"/>
    <property type="match status" value="1"/>
</dbReference>
<dbReference type="PROSITE" id="PS50157">
    <property type="entry name" value="ZINC_FINGER_C2H2_2"/>
    <property type="match status" value="1"/>
</dbReference>
<dbReference type="Proteomes" id="UP000749559">
    <property type="component" value="Unassembled WGS sequence"/>
</dbReference>
<keyword evidence="5" id="KW-0175">Coiled coil</keyword>
<feature type="compositionally biased region" description="Polar residues" evidence="6">
    <location>
        <begin position="473"/>
        <end position="487"/>
    </location>
</feature>
<dbReference type="SMART" id="SM00355">
    <property type="entry name" value="ZnF_C2H2"/>
    <property type="match status" value="2"/>
</dbReference>
<dbReference type="InterPro" id="IPR051964">
    <property type="entry name" value="Chaperone_stress_response"/>
</dbReference>
<accession>A0A8J1U942</accession>
<feature type="compositionally biased region" description="Acidic residues" evidence="6">
    <location>
        <begin position="348"/>
        <end position="364"/>
    </location>
</feature>
<dbReference type="CDD" id="cd06257">
    <property type="entry name" value="DnaJ"/>
    <property type="match status" value="1"/>
</dbReference>
<dbReference type="Pfam" id="PF00226">
    <property type="entry name" value="DnaJ"/>
    <property type="match status" value="1"/>
</dbReference>